<proteinExistence type="predicted"/>
<gene>
    <name evidence="3" type="ORF">FNZ56_09830</name>
</gene>
<accession>A0A516V6L8</accession>
<evidence type="ECO:0000256" key="2">
    <source>
        <dbReference type="SAM" id="SignalP"/>
    </source>
</evidence>
<name>A0A516V6L8_9GAMM</name>
<organism evidence="3 4">
    <name type="scientific">Pseudoluteimonas lycopersici</name>
    <dbReference type="NCBI Taxonomy" id="1324796"/>
    <lineage>
        <taxon>Bacteria</taxon>
        <taxon>Pseudomonadati</taxon>
        <taxon>Pseudomonadota</taxon>
        <taxon>Gammaproteobacteria</taxon>
        <taxon>Lysobacterales</taxon>
        <taxon>Lysobacteraceae</taxon>
        <taxon>Pseudoluteimonas</taxon>
    </lineage>
</organism>
<dbReference type="Proteomes" id="UP000315891">
    <property type="component" value="Chromosome"/>
</dbReference>
<feature type="chain" id="PRO_5021851163" evidence="2">
    <location>
        <begin position="26"/>
        <end position="431"/>
    </location>
</feature>
<evidence type="ECO:0000313" key="3">
    <source>
        <dbReference type="EMBL" id="QDQ74158.1"/>
    </source>
</evidence>
<reference evidence="3 4" key="1">
    <citation type="submission" date="2019-07" db="EMBL/GenBank/DDBJ databases">
        <title>Lysobacter weifangensis sp. nov., isolated from bensulfuron-methyl contaminated farmland soil.</title>
        <authorList>
            <person name="Zhao H."/>
        </authorList>
    </citation>
    <scope>NUCLEOTIDE SEQUENCE [LARGE SCALE GENOMIC DNA]</scope>
    <source>
        <strain evidence="3 4">CC-Bw-6</strain>
    </source>
</reference>
<dbReference type="OrthoDB" id="1396907at2"/>
<protein>
    <submittedName>
        <fullName evidence="3">Uncharacterized protein</fullName>
    </submittedName>
</protein>
<keyword evidence="4" id="KW-1185">Reference proteome</keyword>
<evidence type="ECO:0000256" key="1">
    <source>
        <dbReference type="SAM" id="MobiDB-lite"/>
    </source>
</evidence>
<dbReference type="RefSeq" id="WP_143879668.1">
    <property type="nucleotide sequence ID" value="NZ_BAABLZ010000001.1"/>
</dbReference>
<dbReference type="EMBL" id="CP041742">
    <property type="protein sequence ID" value="QDQ74158.1"/>
    <property type="molecule type" value="Genomic_DNA"/>
</dbReference>
<dbReference type="AlphaFoldDB" id="A0A516V6L8"/>
<feature type="region of interest" description="Disordered" evidence="1">
    <location>
        <begin position="407"/>
        <end position="431"/>
    </location>
</feature>
<evidence type="ECO:0000313" key="4">
    <source>
        <dbReference type="Proteomes" id="UP000315891"/>
    </source>
</evidence>
<keyword evidence="2" id="KW-0732">Signal</keyword>
<feature type="signal peptide" evidence="2">
    <location>
        <begin position="1"/>
        <end position="25"/>
    </location>
</feature>
<sequence>MDNDTRLFFGMAAASLLVLAGSASAQTLPEEIQVGARVIKDFEFDTARDGVFCPSCNGGAGNSRLAYIDTDHNLWVGGVNFSNGYFNPPDGKAVLVDTNATTATEIGNGPEWVDSEQGSQLVYTRWTDGVPHQAVNLQLGLAVMNGGTWIAGPIDHSKGRVLPLGTDDPNGSYPFLHFQTFSTQSRPTTLYWRGLYPDSTETAIPMLNPQANITRRWVPGTLDIILTASESSVVPTTPATVSPSTRQVFLYHASTGTFEQLTFDDVNKFWAFMWPAPEFGNEQVFVVMVGGNRLRIYRKLDNGQGEAVWTNIKTINMPDDTPYVTSPEPFVYNNQSWVSFTLSADPTGRDFTKPSLIAISGIVPGVDSLRLLTSASDRVRRDPEYFITANGPYIYYNRYLPASGPGGHPTSEGVFRVDTQLGPPANATRPR</sequence>